<proteinExistence type="predicted"/>
<dbReference type="AlphaFoldDB" id="A0AAX0UC85"/>
<dbReference type="Proteomes" id="UP000231878">
    <property type="component" value="Unassembled WGS sequence"/>
</dbReference>
<accession>A0AAX0UC85</accession>
<sequence>MGAQAAPAHAHAFSARRPRALASLAARPLVWAGAHNAGAFTSKSLLGQPIFAFRSKPDSVRAKYLIC</sequence>
<evidence type="ECO:0000313" key="1">
    <source>
        <dbReference type="EMBL" id="PJO66243.1"/>
    </source>
</evidence>
<name>A0AAX0UC85_BURPE</name>
<organism evidence="1 2">
    <name type="scientific">Burkholderia pseudomallei</name>
    <name type="common">Pseudomonas pseudomallei</name>
    <dbReference type="NCBI Taxonomy" id="28450"/>
    <lineage>
        <taxon>Bacteria</taxon>
        <taxon>Pseudomonadati</taxon>
        <taxon>Pseudomonadota</taxon>
        <taxon>Betaproteobacteria</taxon>
        <taxon>Burkholderiales</taxon>
        <taxon>Burkholderiaceae</taxon>
        <taxon>Burkholderia</taxon>
        <taxon>pseudomallei group</taxon>
    </lineage>
</organism>
<evidence type="ECO:0000313" key="2">
    <source>
        <dbReference type="Proteomes" id="UP000231878"/>
    </source>
</evidence>
<protein>
    <submittedName>
        <fullName evidence="1">Uncharacterized protein</fullName>
    </submittedName>
</protein>
<comment type="caution">
    <text evidence="1">The sequence shown here is derived from an EMBL/GenBank/DDBJ whole genome shotgun (WGS) entry which is preliminary data.</text>
</comment>
<dbReference type="EMBL" id="PHRB01000008">
    <property type="protein sequence ID" value="PJO66243.1"/>
    <property type="molecule type" value="Genomic_DNA"/>
</dbReference>
<reference evidence="1 2" key="1">
    <citation type="submission" date="2017-11" db="EMBL/GenBank/DDBJ databases">
        <title>Molecular characterization of Burkholderia pseudomallei and closely related isolates from Vietnam.</title>
        <authorList>
            <person name="Ustinov D.V."/>
            <person name="Antonov A.S."/>
            <person name="Avdusheva E.F."/>
            <person name="Shpak I.M."/>
            <person name="Zakharova I.B."/>
            <person name="Thi L.A."/>
            <person name="Teteryatnikova N."/>
            <person name="Lopasteyskaya Y.A."/>
            <person name="Kuzyutina J.A."/>
            <person name="Ngo T.N."/>
            <person name="Victorov D.V."/>
        </authorList>
    </citation>
    <scope>NUCLEOTIDE SEQUENCE [LARGE SCALE GENOMIC DNA]</scope>
    <source>
        <strain evidence="1 2">V1512</strain>
    </source>
</reference>
<gene>
    <name evidence="1" type="ORF">CWD88_10375</name>
</gene>